<dbReference type="Pfam" id="PF06103">
    <property type="entry name" value="DUF948"/>
    <property type="match status" value="1"/>
</dbReference>
<keyword evidence="2" id="KW-0812">Transmembrane</keyword>
<gene>
    <name evidence="3" type="ORF">DL346_04980</name>
</gene>
<keyword evidence="2" id="KW-0472">Membrane</keyword>
<name>A0A328U7N3_9BACL</name>
<organism evidence="3 4">
    <name type="scientific">Paenibacillus montanisoli</name>
    <dbReference type="NCBI Taxonomy" id="2081970"/>
    <lineage>
        <taxon>Bacteria</taxon>
        <taxon>Bacillati</taxon>
        <taxon>Bacillota</taxon>
        <taxon>Bacilli</taxon>
        <taxon>Bacillales</taxon>
        <taxon>Paenibacillaceae</taxon>
        <taxon>Paenibacillus</taxon>
    </lineage>
</organism>
<evidence type="ECO:0000256" key="2">
    <source>
        <dbReference type="SAM" id="Phobius"/>
    </source>
</evidence>
<sequence length="175" mass="19291">MGIRPGSMVGRCPLMAGYWLEFAAVAAFVVLVGGILLWLRSTDRKLAKLLQTAEAMERHAKQTADQVCELLVPATATVRTVQKQMEGLSKLAEATKRIGDAANQLSITVNRLSEELNDTVERHAAKSGPKVKHGITEALDWAEVGYAVWQFWQSKRKENRTSACSGYDQGQDMTN</sequence>
<evidence type="ECO:0000313" key="3">
    <source>
        <dbReference type="EMBL" id="RAP77813.1"/>
    </source>
</evidence>
<keyword evidence="1" id="KW-0175">Coiled coil</keyword>
<feature type="coiled-coil region" evidence="1">
    <location>
        <begin position="39"/>
        <end position="66"/>
    </location>
</feature>
<keyword evidence="2" id="KW-1133">Transmembrane helix</keyword>
<dbReference type="AlphaFoldDB" id="A0A328U7N3"/>
<evidence type="ECO:0000313" key="4">
    <source>
        <dbReference type="Proteomes" id="UP000249260"/>
    </source>
</evidence>
<dbReference type="Proteomes" id="UP000249260">
    <property type="component" value="Unassembled WGS sequence"/>
</dbReference>
<dbReference type="EMBL" id="QLUW01000001">
    <property type="protein sequence ID" value="RAP77813.1"/>
    <property type="molecule type" value="Genomic_DNA"/>
</dbReference>
<feature type="transmembrane region" description="Helical" evidence="2">
    <location>
        <begin position="16"/>
        <end position="39"/>
    </location>
</feature>
<proteinExistence type="predicted"/>
<evidence type="ECO:0000256" key="1">
    <source>
        <dbReference type="SAM" id="Coils"/>
    </source>
</evidence>
<dbReference type="OrthoDB" id="2615180at2"/>
<reference evidence="3 4" key="1">
    <citation type="submission" date="2018-06" db="EMBL/GenBank/DDBJ databases">
        <title>Paenibacillus montanisoli sp. nov., isolated from mountain area soil.</title>
        <authorList>
            <person name="Wu M."/>
        </authorList>
    </citation>
    <scope>NUCLEOTIDE SEQUENCE [LARGE SCALE GENOMIC DNA]</scope>
    <source>
        <strain evidence="3 4">RA17</strain>
    </source>
</reference>
<dbReference type="InterPro" id="IPR009293">
    <property type="entry name" value="UPF0478"/>
</dbReference>
<keyword evidence="4" id="KW-1185">Reference proteome</keyword>
<protein>
    <recommendedName>
        <fullName evidence="5">DUF948 domain-containing protein</fullName>
    </recommendedName>
</protein>
<evidence type="ECO:0008006" key="5">
    <source>
        <dbReference type="Google" id="ProtNLM"/>
    </source>
</evidence>
<comment type="caution">
    <text evidence="3">The sequence shown here is derived from an EMBL/GenBank/DDBJ whole genome shotgun (WGS) entry which is preliminary data.</text>
</comment>
<accession>A0A328U7N3</accession>